<dbReference type="RefSeq" id="WP_114184125.1">
    <property type="nucleotide sequence ID" value="NZ_BJYU01000003.1"/>
</dbReference>
<dbReference type="EMBL" id="BJYU01000003">
    <property type="protein sequence ID" value="GEO12820.1"/>
    <property type="molecule type" value="Genomic_DNA"/>
</dbReference>
<proteinExistence type="predicted"/>
<feature type="signal peptide" evidence="2">
    <location>
        <begin position="1"/>
        <end position="19"/>
    </location>
</feature>
<reference evidence="3 4" key="1">
    <citation type="submission" date="2019-07" db="EMBL/GenBank/DDBJ databases">
        <title>Whole genome shotgun sequence of Microvirga aerophila NBRC 106136.</title>
        <authorList>
            <person name="Hosoyama A."/>
            <person name="Uohara A."/>
            <person name="Ohji S."/>
            <person name="Ichikawa N."/>
        </authorList>
    </citation>
    <scope>NUCLEOTIDE SEQUENCE [LARGE SCALE GENOMIC DNA]</scope>
    <source>
        <strain evidence="3 4">NBRC 106136</strain>
    </source>
</reference>
<keyword evidence="2" id="KW-0732">Signal</keyword>
<feature type="region of interest" description="Disordered" evidence="1">
    <location>
        <begin position="69"/>
        <end position="89"/>
    </location>
</feature>
<gene>
    <name evidence="3" type="ORF">MAE02_05160</name>
</gene>
<keyword evidence="4" id="KW-1185">Reference proteome</keyword>
<name>A0A512BLI3_9HYPH</name>
<dbReference type="OrthoDB" id="8019925at2"/>
<evidence type="ECO:0000256" key="2">
    <source>
        <dbReference type="SAM" id="SignalP"/>
    </source>
</evidence>
<evidence type="ECO:0000313" key="3">
    <source>
        <dbReference type="EMBL" id="GEO12820.1"/>
    </source>
</evidence>
<comment type="caution">
    <text evidence="3">The sequence shown here is derived from an EMBL/GenBank/DDBJ whole genome shotgun (WGS) entry which is preliminary data.</text>
</comment>
<organism evidence="3 4">
    <name type="scientific">Microvirga aerophila</name>
    <dbReference type="NCBI Taxonomy" id="670291"/>
    <lineage>
        <taxon>Bacteria</taxon>
        <taxon>Pseudomonadati</taxon>
        <taxon>Pseudomonadota</taxon>
        <taxon>Alphaproteobacteria</taxon>
        <taxon>Hyphomicrobiales</taxon>
        <taxon>Methylobacteriaceae</taxon>
        <taxon>Microvirga</taxon>
    </lineage>
</organism>
<protein>
    <submittedName>
        <fullName evidence="3">Uncharacterized protein</fullName>
    </submittedName>
</protein>
<evidence type="ECO:0000313" key="4">
    <source>
        <dbReference type="Proteomes" id="UP000321085"/>
    </source>
</evidence>
<sequence>MRAMVVAAILLGFAASAEAQTRLPRTSPSERQVRELNRSMLREQRQLKSDEQYQINRNQIRQDIDRQRVFSNPSPPARIGTCPRGSIGC</sequence>
<dbReference type="AlphaFoldDB" id="A0A512BLI3"/>
<accession>A0A512BLI3</accession>
<feature type="chain" id="PRO_5021709400" evidence="2">
    <location>
        <begin position="20"/>
        <end position="89"/>
    </location>
</feature>
<dbReference type="Proteomes" id="UP000321085">
    <property type="component" value="Unassembled WGS sequence"/>
</dbReference>
<evidence type="ECO:0000256" key="1">
    <source>
        <dbReference type="SAM" id="MobiDB-lite"/>
    </source>
</evidence>